<dbReference type="EMBL" id="CALOZG010000079">
    <property type="protein sequence ID" value="CAH4036734.1"/>
    <property type="molecule type" value="Genomic_DNA"/>
</dbReference>
<dbReference type="PANTHER" id="PTHR16092:SF14">
    <property type="entry name" value="EXOCYST COMPLEX COMPONENT 1 ISOFORM X1"/>
    <property type="match status" value="1"/>
</dbReference>
<accession>A0A9P0TQN4</accession>
<keyword evidence="1" id="KW-0175">Coiled coil</keyword>
<dbReference type="GO" id="GO:0000145">
    <property type="term" value="C:exocyst"/>
    <property type="evidence" value="ECO:0007669"/>
    <property type="project" value="TreeGrafter"/>
</dbReference>
<evidence type="ECO:0000313" key="4">
    <source>
        <dbReference type="Proteomes" id="UP001152562"/>
    </source>
</evidence>
<evidence type="ECO:0000256" key="1">
    <source>
        <dbReference type="SAM" id="Coils"/>
    </source>
</evidence>
<proteinExistence type="predicted"/>
<sequence>MKLEECATVVCNMVVTGSGGRAQRLAVESSGTLALYEGSVRLRSWPLHIARLRSDLPNCEVSIEMGGETVKWACPDETSRAHLNRAAVAATSSTSNNSLSETELASLLEDAEIEEGDAERRVKRLAEKLARLDALNVGGMLAAATEGGGAKLAARLEDGSALGASLSARAGRLEALARAGGGALPARWAGGRADDGARALRAELAHIAAWLDSPALADLDRLPEIPLATAEGRARAAAAAEALIDALEAERTAPAARLRLAAVRERLRRLRRARDQLAAAVARHLNNALIHLANEAQTVSGGPSRRHHAELAPYAPLARRLREMDERAHEALLRVYVSTWSKLYERETAAACAVARERLDRPDRVDAPLADVLTAVETVCDAEQDFCTRFFALDVDRKDGGEGERSEAAVKRTMGELFPALEQQLLGLLSHVERDPFGAMRALAWLGRRVLGDGGEAAEGRWSRQVLAAVAVAAKRAADRALAERLAAMPDAVKQAAKKPKCGIFGFISELEEVSGECERIFAGGRRAELDRWYCALVGGAMAAVEAAEHPRTPRDVVQLENFHRLHAALSALRVPALEPLRREAKRRYADALRRYVTLSFGRPLDKIAAFFEGVAEAVASGAREDEVCFRAAFGKHELRRLLALYPPHEVRRSLHRLYRSVEKHLSEEAGLLQVVWRAMQEEFLAQHVALQTRIAACYPGAGLALPLDTADILSAFSDIARDH</sequence>
<reference evidence="3" key="1">
    <citation type="submission" date="2022-05" db="EMBL/GenBank/DDBJ databases">
        <authorList>
            <person name="Okamura Y."/>
        </authorList>
    </citation>
    <scope>NUCLEOTIDE SEQUENCE</scope>
</reference>
<feature type="coiled-coil region" evidence="1">
    <location>
        <begin position="108"/>
        <end position="135"/>
    </location>
</feature>
<evidence type="ECO:0000259" key="2">
    <source>
        <dbReference type="Pfam" id="PF20654"/>
    </source>
</evidence>
<dbReference type="Pfam" id="PF20654">
    <property type="entry name" value="Sec3_C-term"/>
    <property type="match status" value="1"/>
</dbReference>
<feature type="domain" description="Exocyst complex component Sec3 C-terminal" evidence="2">
    <location>
        <begin position="408"/>
        <end position="701"/>
    </location>
</feature>
<organism evidence="3 4">
    <name type="scientific">Pieris brassicae</name>
    <name type="common">White butterfly</name>
    <name type="synonym">Large white butterfly</name>
    <dbReference type="NCBI Taxonomy" id="7116"/>
    <lineage>
        <taxon>Eukaryota</taxon>
        <taxon>Metazoa</taxon>
        <taxon>Ecdysozoa</taxon>
        <taxon>Arthropoda</taxon>
        <taxon>Hexapoda</taxon>
        <taxon>Insecta</taxon>
        <taxon>Pterygota</taxon>
        <taxon>Neoptera</taxon>
        <taxon>Endopterygota</taxon>
        <taxon>Lepidoptera</taxon>
        <taxon>Glossata</taxon>
        <taxon>Ditrysia</taxon>
        <taxon>Papilionoidea</taxon>
        <taxon>Pieridae</taxon>
        <taxon>Pierinae</taxon>
        <taxon>Pieris</taxon>
    </lineage>
</organism>
<comment type="caution">
    <text evidence="3">The sequence shown here is derived from an EMBL/GenBank/DDBJ whole genome shotgun (WGS) entry which is preliminary data.</text>
</comment>
<dbReference type="AlphaFoldDB" id="A0A9P0TQN4"/>
<dbReference type="OrthoDB" id="27109at2759"/>
<dbReference type="GO" id="GO:0006893">
    <property type="term" value="P:Golgi to plasma membrane transport"/>
    <property type="evidence" value="ECO:0007669"/>
    <property type="project" value="TreeGrafter"/>
</dbReference>
<gene>
    <name evidence="3" type="ORF">PIBRA_LOCUS12494</name>
</gene>
<keyword evidence="4" id="KW-1185">Reference proteome</keyword>
<evidence type="ECO:0000313" key="3">
    <source>
        <dbReference type="EMBL" id="CAH4036734.1"/>
    </source>
</evidence>
<dbReference type="GO" id="GO:0005546">
    <property type="term" value="F:phosphatidylinositol-4,5-bisphosphate binding"/>
    <property type="evidence" value="ECO:0007669"/>
    <property type="project" value="TreeGrafter"/>
</dbReference>
<name>A0A9P0TQN4_PIEBR</name>
<dbReference type="GO" id="GO:0006887">
    <property type="term" value="P:exocytosis"/>
    <property type="evidence" value="ECO:0007669"/>
    <property type="project" value="TreeGrafter"/>
</dbReference>
<dbReference type="InterPro" id="IPR048628">
    <property type="entry name" value="Sec3_C"/>
</dbReference>
<dbReference type="PANTHER" id="PTHR16092">
    <property type="entry name" value="SEC3/SYNTAXIN-RELATED"/>
    <property type="match status" value="1"/>
</dbReference>
<dbReference type="GO" id="GO:0005886">
    <property type="term" value="C:plasma membrane"/>
    <property type="evidence" value="ECO:0007669"/>
    <property type="project" value="TreeGrafter"/>
</dbReference>
<feature type="coiled-coil region" evidence="1">
    <location>
        <begin position="260"/>
        <end position="287"/>
    </location>
</feature>
<dbReference type="Proteomes" id="UP001152562">
    <property type="component" value="Unassembled WGS sequence"/>
</dbReference>
<protein>
    <recommendedName>
        <fullName evidence="2">Exocyst complex component Sec3 C-terminal domain-containing protein</fullName>
    </recommendedName>
</protein>